<comment type="subcellular location">
    <subcellularLocation>
        <location evidence="1">Periplasm</location>
    </subcellularLocation>
</comment>
<dbReference type="STRING" id="197461.A3843_11895"/>
<evidence type="ECO:0000256" key="4">
    <source>
        <dbReference type="ARBA" id="ARBA00022729"/>
    </source>
</evidence>
<dbReference type="PROSITE" id="PS51318">
    <property type="entry name" value="TAT"/>
    <property type="match status" value="1"/>
</dbReference>
<gene>
    <name evidence="6" type="ORF">A3843_11895</name>
</gene>
<evidence type="ECO:0000256" key="3">
    <source>
        <dbReference type="ARBA" id="ARBA00022448"/>
    </source>
</evidence>
<dbReference type="GO" id="GO:1904680">
    <property type="term" value="F:peptide transmembrane transporter activity"/>
    <property type="evidence" value="ECO:0007669"/>
    <property type="project" value="TreeGrafter"/>
</dbReference>
<dbReference type="Gene3D" id="3.10.105.10">
    <property type="entry name" value="Dipeptide-binding Protein, Domain 3"/>
    <property type="match status" value="1"/>
</dbReference>
<dbReference type="PIRSF" id="PIRSF002741">
    <property type="entry name" value="MppA"/>
    <property type="match status" value="1"/>
</dbReference>
<evidence type="ECO:0000256" key="1">
    <source>
        <dbReference type="ARBA" id="ARBA00004418"/>
    </source>
</evidence>
<dbReference type="InterPro" id="IPR030678">
    <property type="entry name" value="Peptide/Ni-bd"/>
</dbReference>
<keyword evidence="4" id="KW-0732">Signal</keyword>
<evidence type="ECO:0000259" key="5">
    <source>
        <dbReference type="Pfam" id="PF00496"/>
    </source>
</evidence>
<dbReference type="AlphaFoldDB" id="A0A1U7JGD9"/>
<evidence type="ECO:0000313" key="7">
    <source>
        <dbReference type="Proteomes" id="UP000185783"/>
    </source>
</evidence>
<name>A0A1U7JGD9_9HYPH</name>
<comment type="caution">
    <text evidence="6">The sequence shown here is derived from an EMBL/GenBank/DDBJ whole genome shotgun (WGS) entry which is preliminary data.</text>
</comment>
<dbReference type="EMBL" id="LVVZ01000018">
    <property type="protein sequence ID" value="OKL43810.1"/>
    <property type="molecule type" value="Genomic_DNA"/>
</dbReference>
<dbReference type="Gene3D" id="3.40.190.10">
    <property type="entry name" value="Periplasmic binding protein-like II"/>
    <property type="match status" value="1"/>
</dbReference>
<dbReference type="CDD" id="cd08503">
    <property type="entry name" value="PBP2_NikA_DppA_OppA_like_17"/>
    <property type="match status" value="1"/>
</dbReference>
<dbReference type="Proteomes" id="UP000185783">
    <property type="component" value="Unassembled WGS sequence"/>
</dbReference>
<dbReference type="InterPro" id="IPR006311">
    <property type="entry name" value="TAT_signal"/>
</dbReference>
<organism evidence="6 7">
    <name type="scientific">Pseudovibrio exalbescens</name>
    <dbReference type="NCBI Taxonomy" id="197461"/>
    <lineage>
        <taxon>Bacteria</taxon>
        <taxon>Pseudomonadati</taxon>
        <taxon>Pseudomonadota</taxon>
        <taxon>Alphaproteobacteria</taxon>
        <taxon>Hyphomicrobiales</taxon>
        <taxon>Stappiaceae</taxon>
        <taxon>Pseudovibrio</taxon>
    </lineage>
</organism>
<dbReference type="InterPro" id="IPR039424">
    <property type="entry name" value="SBP_5"/>
</dbReference>
<dbReference type="GO" id="GO:0015833">
    <property type="term" value="P:peptide transport"/>
    <property type="evidence" value="ECO:0007669"/>
    <property type="project" value="TreeGrafter"/>
</dbReference>
<reference evidence="6 7" key="1">
    <citation type="submission" date="2016-03" db="EMBL/GenBank/DDBJ databases">
        <title>Genome sequence of Nesiotobacter sp. nov., a moderately halophilic alphaproteobacterium isolated from the Yellow Sea, China.</title>
        <authorList>
            <person name="Zhang G."/>
            <person name="Zhang R."/>
        </authorList>
    </citation>
    <scope>NUCLEOTIDE SEQUENCE [LARGE SCALE GENOMIC DNA]</scope>
    <source>
        <strain evidence="6 7">WB1-6</strain>
    </source>
</reference>
<dbReference type="RefSeq" id="WP_036489266.1">
    <property type="nucleotide sequence ID" value="NZ_LVVZ01000018.1"/>
</dbReference>
<dbReference type="PANTHER" id="PTHR30290">
    <property type="entry name" value="PERIPLASMIC BINDING COMPONENT OF ABC TRANSPORTER"/>
    <property type="match status" value="1"/>
</dbReference>
<feature type="domain" description="Solute-binding protein family 5" evidence="5">
    <location>
        <begin position="95"/>
        <end position="445"/>
    </location>
</feature>
<dbReference type="PANTHER" id="PTHR30290:SF10">
    <property type="entry name" value="PERIPLASMIC OLIGOPEPTIDE-BINDING PROTEIN-RELATED"/>
    <property type="match status" value="1"/>
</dbReference>
<sequence length="528" mass="58420">MIEKLKQDLATGTISRRTFMAGALAMGATVSSASLLVGEAHAIAPQKGGTLRIGFTQGSTSDTFDPATFNNDFMLATGYAVFNTLVELAPDGSGQPDLAESYEASADAKTWTFRLRDEATFSDGKKVTAADVIASIRHHLGENSKSAAKPLLKSIEDIKADGDNTVVFTLTEGNADFPLIFNDYHLGIRPAQADGTIDPDTMIGTGGYVVESFEAGVRAVLKRRDDYWKKGRAHIDRVEILTIADPAARMNALLTGEVDLIDRPDLKTVHMLKRNPNVKLHTQDGTLHYVMPMHSDTAPFDDNNVRLALKNAINRQEFVDKVLKGYGKVGNDQPIASSMQFYNDQLAPRAFDPEKAKYHLKQAGLDTLNVKLHTAENAFGGAVDASLLFSETAKAAGINIEVVREPADGYWSNVWLKKPFCTSYWGGRPTADLMFTTAYAAGADWNESRFNHERFNELLVKARAELDTETRRNMYFEMQQIVSDEGSTIIPAFGQYVSAMTKRVHMPEKVTQLWDLDGMRFIERWWVS</sequence>
<dbReference type="GO" id="GO:0030288">
    <property type="term" value="C:outer membrane-bounded periplasmic space"/>
    <property type="evidence" value="ECO:0007669"/>
    <property type="project" value="UniProtKB-ARBA"/>
</dbReference>
<evidence type="ECO:0000256" key="2">
    <source>
        <dbReference type="ARBA" id="ARBA00005695"/>
    </source>
</evidence>
<proteinExistence type="inferred from homology"/>
<protein>
    <submittedName>
        <fullName evidence="6">Peptide ABC transporter substrate-binding protein</fullName>
    </submittedName>
</protein>
<dbReference type="Pfam" id="PF00496">
    <property type="entry name" value="SBP_bac_5"/>
    <property type="match status" value="1"/>
</dbReference>
<dbReference type="InterPro" id="IPR000914">
    <property type="entry name" value="SBP_5_dom"/>
</dbReference>
<keyword evidence="3" id="KW-0813">Transport</keyword>
<keyword evidence="7" id="KW-1185">Reference proteome</keyword>
<evidence type="ECO:0000313" key="6">
    <source>
        <dbReference type="EMBL" id="OKL43810.1"/>
    </source>
</evidence>
<comment type="similarity">
    <text evidence="2">Belongs to the bacterial solute-binding protein 5 family.</text>
</comment>
<dbReference type="GO" id="GO:0043190">
    <property type="term" value="C:ATP-binding cassette (ABC) transporter complex"/>
    <property type="evidence" value="ECO:0007669"/>
    <property type="project" value="InterPro"/>
</dbReference>
<accession>A0A1U7JGD9</accession>
<dbReference type="SUPFAM" id="SSF53850">
    <property type="entry name" value="Periplasmic binding protein-like II"/>
    <property type="match status" value="1"/>
</dbReference>